<dbReference type="AlphaFoldDB" id="A0A0R1S8M1"/>
<protein>
    <submittedName>
        <fullName evidence="2">Uncharacterized protein</fullName>
    </submittedName>
</protein>
<dbReference type="STRING" id="1423815.FC27_GL001741"/>
<evidence type="ECO:0000313" key="2">
    <source>
        <dbReference type="EMBL" id="KRL65233.1"/>
    </source>
</evidence>
<feature type="transmembrane region" description="Helical" evidence="1">
    <location>
        <begin position="177"/>
        <end position="198"/>
    </location>
</feature>
<gene>
    <name evidence="2" type="ORF">FC27_GL001741</name>
</gene>
<keyword evidence="1" id="KW-1133">Transmembrane helix</keyword>
<feature type="transmembrane region" description="Helical" evidence="1">
    <location>
        <begin position="42"/>
        <end position="61"/>
    </location>
</feature>
<keyword evidence="1" id="KW-0472">Membrane</keyword>
<keyword evidence="3" id="KW-1185">Reference proteome</keyword>
<feature type="transmembrane region" description="Helical" evidence="1">
    <location>
        <begin position="12"/>
        <end position="30"/>
    </location>
</feature>
<name>A0A0R1S8M1_9LACO</name>
<keyword evidence="1" id="KW-0812">Transmembrane</keyword>
<evidence type="ECO:0000313" key="3">
    <source>
        <dbReference type="Proteomes" id="UP000051647"/>
    </source>
</evidence>
<dbReference type="OrthoDB" id="2277607at2"/>
<reference evidence="2 3" key="1">
    <citation type="journal article" date="2015" name="Genome Announc.">
        <title>Expanding the biotechnology potential of lactobacilli through comparative genomics of 213 strains and associated genera.</title>
        <authorList>
            <person name="Sun Z."/>
            <person name="Harris H.M."/>
            <person name="McCann A."/>
            <person name="Guo C."/>
            <person name="Argimon S."/>
            <person name="Zhang W."/>
            <person name="Yang X."/>
            <person name="Jeffery I.B."/>
            <person name="Cooney J.C."/>
            <person name="Kagawa T.F."/>
            <person name="Liu W."/>
            <person name="Song Y."/>
            <person name="Salvetti E."/>
            <person name="Wrobel A."/>
            <person name="Rasinkangas P."/>
            <person name="Parkhill J."/>
            <person name="Rea M.C."/>
            <person name="O'Sullivan O."/>
            <person name="Ritari J."/>
            <person name="Douillard F.P."/>
            <person name="Paul Ross R."/>
            <person name="Yang R."/>
            <person name="Briner A.E."/>
            <person name="Felis G.E."/>
            <person name="de Vos W.M."/>
            <person name="Barrangou R."/>
            <person name="Klaenhammer T.R."/>
            <person name="Caufield P.W."/>
            <person name="Cui Y."/>
            <person name="Zhang H."/>
            <person name="O'Toole P.W."/>
        </authorList>
    </citation>
    <scope>NUCLEOTIDE SEQUENCE [LARGE SCALE GENOMIC DNA]</scope>
    <source>
        <strain evidence="2 3">DSM 14857</strain>
    </source>
</reference>
<proteinExistence type="predicted"/>
<dbReference type="RefSeq" id="WP_010625614.1">
    <property type="nucleotide sequence ID" value="NZ_AZFA01000041.1"/>
</dbReference>
<sequence>MNNLKIYKTKEVQYFICANAIIITLFSTKISHKYFVNNYDFIFSLFTFLGSMGIIYIYSNILDSVLSTRIKNVLVFGNMDKIPGNTALTKLFYGNYSDFRVSKINLQKFYKNIWKEINQNSQDKLYQNKKWYALYTAVRNENIIFFSNSNYLLTRDISVLSIVFVIFYPLMSKFPYIYYNYKVHIYFIIIWIITTYAAHKTGEKFANNVLVENYIKGENHEHS</sequence>
<dbReference type="PATRIC" id="fig|1423815.3.peg.1779"/>
<feature type="transmembrane region" description="Helical" evidence="1">
    <location>
        <begin position="152"/>
        <end position="171"/>
    </location>
</feature>
<evidence type="ECO:0000256" key="1">
    <source>
        <dbReference type="SAM" id="Phobius"/>
    </source>
</evidence>
<comment type="caution">
    <text evidence="2">The sequence shown here is derived from an EMBL/GenBank/DDBJ whole genome shotgun (WGS) entry which is preliminary data.</text>
</comment>
<dbReference type="Proteomes" id="UP000051647">
    <property type="component" value="Unassembled WGS sequence"/>
</dbReference>
<dbReference type="EMBL" id="AZFA01000041">
    <property type="protein sequence ID" value="KRL65233.1"/>
    <property type="molecule type" value="Genomic_DNA"/>
</dbReference>
<organism evidence="2 3">
    <name type="scientific">Companilactobacillus versmoldensis DSM 14857 = KCTC 3814</name>
    <dbReference type="NCBI Taxonomy" id="1423815"/>
    <lineage>
        <taxon>Bacteria</taxon>
        <taxon>Bacillati</taxon>
        <taxon>Bacillota</taxon>
        <taxon>Bacilli</taxon>
        <taxon>Lactobacillales</taxon>
        <taxon>Lactobacillaceae</taxon>
        <taxon>Companilactobacillus</taxon>
    </lineage>
</organism>
<accession>A0A0R1S8M1</accession>